<dbReference type="Proteomes" id="UP000769528">
    <property type="component" value="Unassembled WGS sequence"/>
</dbReference>
<proteinExistence type="predicted"/>
<accession>A0A9P8TEY9</accession>
<sequence length="114" mass="13286">MLRPIFNREEIFGPVAVDGKFKTNIDELITTANDSEFVLATRMHTKDVNRPIGCFTKTRTSYCFDQQLERFPPKCSIWRLHPTKNPVLVEKWPMGNEATFKNCTQIKCCQYKNP</sequence>
<feature type="domain" description="Aldehyde dehydrogenase" evidence="1">
    <location>
        <begin position="8"/>
        <end position="59"/>
    </location>
</feature>
<dbReference type="Pfam" id="PF00171">
    <property type="entry name" value="Aldedh"/>
    <property type="match status" value="1"/>
</dbReference>
<name>A0A9P8TEY9_9ASCO</name>
<evidence type="ECO:0000313" key="2">
    <source>
        <dbReference type="EMBL" id="KAH3677103.1"/>
    </source>
</evidence>
<dbReference type="Gene3D" id="3.40.309.10">
    <property type="entry name" value="Aldehyde Dehydrogenase, Chain A, domain 2"/>
    <property type="match status" value="1"/>
</dbReference>
<organism evidence="2 3">
    <name type="scientific">Wickerhamomyces mucosus</name>
    <dbReference type="NCBI Taxonomy" id="1378264"/>
    <lineage>
        <taxon>Eukaryota</taxon>
        <taxon>Fungi</taxon>
        <taxon>Dikarya</taxon>
        <taxon>Ascomycota</taxon>
        <taxon>Saccharomycotina</taxon>
        <taxon>Saccharomycetes</taxon>
        <taxon>Phaffomycetales</taxon>
        <taxon>Wickerhamomycetaceae</taxon>
        <taxon>Wickerhamomyces</taxon>
    </lineage>
</organism>
<evidence type="ECO:0000313" key="3">
    <source>
        <dbReference type="Proteomes" id="UP000769528"/>
    </source>
</evidence>
<dbReference type="InterPro" id="IPR015590">
    <property type="entry name" value="Aldehyde_DH_dom"/>
</dbReference>
<dbReference type="SUPFAM" id="SSF53720">
    <property type="entry name" value="ALDH-like"/>
    <property type="match status" value="1"/>
</dbReference>
<gene>
    <name evidence="2" type="ORF">WICMUC_001858</name>
</gene>
<dbReference type="InterPro" id="IPR016163">
    <property type="entry name" value="Ald_DH_C"/>
</dbReference>
<dbReference type="InterPro" id="IPR016161">
    <property type="entry name" value="Ald_DH/histidinol_DH"/>
</dbReference>
<dbReference type="AlphaFoldDB" id="A0A9P8TEY9"/>
<dbReference type="EMBL" id="JAEUBF010000550">
    <property type="protein sequence ID" value="KAH3677103.1"/>
    <property type="molecule type" value="Genomic_DNA"/>
</dbReference>
<reference evidence="2" key="1">
    <citation type="journal article" date="2021" name="Open Biol.">
        <title>Shared evolutionary footprints suggest mitochondrial oxidative damage underlies multiple complex I losses in fungi.</title>
        <authorList>
            <person name="Schikora-Tamarit M.A."/>
            <person name="Marcet-Houben M."/>
            <person name="Nosek J."/>
            <person name="Gabaldon T."/>
        </authorList>
    </citation>
    <scope>NUCLEOTIDE SEQUENCE</scope>
    <source>
        <strain evidence="2">CBS6341</strain>
    </source>
</reference>
<keyword evidence="3" id="KW-1185">Reference proteome</keyword>
<comment type="caution">
    <text evidence="2">The sequence shown here is derived from an EMBL/GenBank/DDBJ whole genome shotgun (WGS) entry which is preliminary data.</text>
</comment>
<evidence type="ECO:0000259" key="1">
    <source>
        <dbReference type="Pfam" id="PF00171"/>
    </source>
</evidence>
<protein>
    <recommendedName>
        <fullName evidence="1">Aldehyde dehydrogenase domain-containing protein</fullName>
    </recommendedName>
</protein>
<reference evidence="2" key="2">
    <citation type="submission" date="2021-01" db="EMBL/GenBank/DDBJ databases">
        <authorList>
            <person name="Schikora-Tamarit M.A."/>
        </authorList>
    </citation>
    <scope>NUCLEOTIDE SEQUENCE</scope>
    <source>
        <strain evidence="2">CBS6341</strain>
    </source>
</reference>
<dbReference type="GO" id="GO:0016620">
    <property type="term" value="F:oxidoreductase activity, acting on the aldehyde or oxo group of donors, NAD or NADP as acceptor"/>
    <property type="evidence" value="ECO:0007669"/>
    <property type="project" value="InterPro"/>
</dbReference>